<dbReference type="InterPro" id="IPR001296">
    <property type="entry name" value="Glyco_trans_1"/>
</dbReference>
<evidence type="ECO:0000256" key="6">
    <source>
        <dbReference type="ARBA" id="ARBA00022679"/>
    </source>
</evidence>
<sequence>MRVLSVASEVYPLVKTGGLADVAGALPAALAAYGVDMQVLLPGYKQVMAKLPNPVRMLEIPELFGTSASVLACRIDGVQYLVLDAPELYDRDGGPYTDAYGADHPDNWRRFAALSRAAAIIAEKGIERWIPDIVHAHDWQAGLVPVYMRHGAAAATPTVMTVHNLAFQGQFGADIFAWLGLPQSEFGMDGIEYYGDVSFLKGGLQAASAITTVSPTYAQEIRTPAFGMGLDGLINARADVLHGIVNGIDTEIWDPSTDPLIEGHFTLSRLKKRQVNRTALANKFGFADTDGPVFTVVSRLTWQKGIDVLAEVADDIVAMGGKLAVLGAGDPALEDALKDAASRHPGKIGLALGYDEHLSHVMQAGGDVILVPSRFEPCGLTQLYGLRYGNVPLVARTGGLADTVIDANEAAIAARVATGFQFSPVSADALREALRRAVRAFADPRIWVRLQNQGMKADVSWDRSALRYTGLYADLLAPKREPS</sequence>
<keyword evidence="6 8" id="KW-0808">Transferase</keyword>
<dbReference type="InterPro" id="IPR013534">
    <property type="entry name" value="Starch_synth_cat_dom"/>
</dbReference>
<evidence type="ECO:0000313" key="11">
    <source>
        <dbReference type="EMBL" id="OCW59386.1"/>
    </source>
</evidence>
<dbReference type="PANTHER" id="PTHR45825:SF11">
    <property type="entry name" value="ALPHA AMYLASE DOMAIN-CONTAINING PROTEIN"/>
    <property type="match status" value="1"/>
</dbReference>
<reference evidence="11 12" key="1">
    <citation type="submission" date="2015-12" db="EMBL/GenBank/DDBJ databases">
        <authorList>
            <person name="Shamseldin A."/>
            <person name="Moawad H."/>
            <person name="Abd El-Rahim W.M."/>
            <person name="Sadowsky M.J."/>
        </authorList>
    </citation>
    <scope>NUCLEOTIDE SEQUENCE [LARGE SCALE GENOMIC DNA]</scope>
    <source>
        <strain evidence="11 12">JC234</strain>
    </source>
</reference>
<dbReference type="GO" id="GO:0004373">
    <property type="term" value="F:alpha-1,4-glucan glucosyltransferase (UDP-glucose donor) activity"/>
    <property type="evidence" value="ECO:0007669"/>
    <property type="project" value="InterPro"/>
</dbReference>
<name>A0A1C1Z142_9HYPH</name>
<keyword evidence="12" id="KW-1185">Reference proteome</keyword>
<dbReference type="GO" id="GO:0005829">
    <property type="term" value="C:cytosol"/>
    <property type="evidence" value="ECO:0007669"/>
    <property type="project" value="TreeGrafter"/>
</dbReference>
<evidence type="ECO:0000256" key="5">
    <source>
        <dbReference type="ARBA" id="ARBA00022676"/>
    </source>
</evidence>
<dbReference type="Pfam" id="PF00534">
    <property type="entry name" value="Glycos_transf_1"/>
    <property type="match status" value="1"/>
</dbReference>
<dbReference type="NCBIfam" id="TIGR02095">
    <property type="entry name" value="glgA"/>
    <property type="match status" value="1"/>
</dbReference>
<dbReference type="NCBIfam" id="NF001899">
    <property type="entry name" value="PRK00654.1-2"/>
    <property type="match status" value="1"/>
</dbReference>
<dbReference type="STRING" id="1480615.AWJ14_10145"/>
<comment type="catalytic activity">
    <reaction evidence="1 8">
        <text>[(1-&gt;4)-alpha-D-glucosyl](n) + ADP-alpha-D-glucose = [(1-&gt;4)-alpha-D-glucosyl](n+1) + ADP + H(+)</text>
        <dbReference type="Rhea" id="RHEA:18189"/>
        <dbReference type="Rhea" id="RHEA-COMP:9584"/>
        <dbReference type="Rhea" id="RHEA-COMP:9587"/>
        <dbReference type="ChEBI" id="CHEBI:15378"/>
        <dbReference type="ChEBI" id="CHEBI:15444"/>
        <dbReference type="ChEBI" id="CHEBI:57498"/>
        <dbReference type="ChEBI" id="CHEBI:456216"/>
        <dbReference type="EC" id="2.4.1.21"/>
    </reaction>
</comment>
<accession>A0A1C1Z142</accession>
<dbReference type="OrthoDB" id="9808590at2"/>
<evidence type="ECO:0000256" key="1">
    <source>
        <dbReference type="ARBA" id="ARBA00001478"/>
    </source>
</evidence>
<feature type="binding site" evidence="8">
    <location>
        <position position="15"/>
    </location>
    <ligand>
        <name>ADP-alpha-D-glucose</name>
        <dbReference type="ChEBI" id="CHEBI:57498"/>
    </ligand>
</feature>
<dbReference type="UniPathway" id="UPA00164"/>
<feature type="domain" description="Starch synthase catalytic" evidence="10">
    <location>
        <begin position="2"/>
        <end position="235"/>
    </location>
</feature>
<proteinExistence type="inferred from homology"/>
<dbReference type="GO" id="GO:0005978">
    <property type="term" value="P:glycogen biosynthetic process"/>
    <property type="evidence" value="ECO:0007669"/>
    <property type="project" value="UniProtKB-UniRule"/>
</dbReference>
<evidence type="ECO:0000256" key="3">
    <source>
        <dbReference type="ARBA" id="ARBA00004964"/>
    </source>
</evidence>
<dbReference type="RefSeq" id="WP_066173994.1">
    <property type="nucleotide sequence ID" value="NZ_LQZT01000001.1"/>
</dbReference>
<dbReference type="Pfam" id="PF08323">
    <property type="entry name" value="Glyco_transf_5"/>
    <property type="match status" value="1"/>
</dbReference>
<dbReference type="EMBL" id="LQZT01000001">
    <property type="protein sequence ID" value="OCW59386.1"/>
    <property type="molecule type" value="Genomic_DNA"/>
</dbReference>
<dbReference type="InterPro" id="IPR011835">
    <property type="entry name" value="GS/SS"/>
</dbReference>
<gene>
    <name evidence="8" type="primary">glgA</name>
    <name evidence="11" type="ORF">AWJ14_10145</name>
</gene>
<dbReference type="AlphaFoldDB" id="A0A1C1Z142"/>
<evidence type="ECO:0000256" key="8">
    <source>
        <dbReference type="HAMAP-Rule" id="MF_00484"/>
    </source>
</evidence>
<feature type="domain" description="Glycosyl transferase family 1" evidence="9">
    <location>
        <begin position="287"/>
        <end position="438"/>
    </location>
</feature>
<evidence type="ECO:0000259" key="9">
    <source>
        <dbReference type="Pfam" id="PF00534"/>
    </source>
</evidence>
<dbReference type="GO" id="GO:0009011">
    <property type="term" value="F:alpha-1,4-glucan glucosyltransferase (ADP-glucose donor) activity"/>
    <property type="evidence" value="ECO:0007669"/>
    <property type="project" value="UniProtKB-UniRule"/>
</dbReference>
<dbReference type="Gene3D" id="3.40.50.2000">
    <property type="entry name" value="Glycogen Phosphorylase B"/>
    <property type="match status" value="2"/>
</dbReference>
<comment type="function">
    <text evidence="2 8">Synthesizes alpha-1,4-glucan chains using ADP-glucose.</text>
</comment>
<evidence type="ECO:0000256" key="7">
    <source>
        <dbReference type="ARBA" id="ARBA00023056"/>
    </source>
</evidence>
<protein>
    <recommendedName>
        <fullName evidence="8">Glycogen synthase</fullName>
        <ecNumber evidence="8">2.4.1.21</ecNumber>
    </recommendedName>
    <alternativeName>
        <fullName evidence="8">Starch [bacterial glycogen] synthase</fullName>
    </alternativeName>
</protein>
<dbReference type="HAMAP" id="MF_00484">
    <property type="entry name" value="Glycogen_synth"/>
    <property type="match status" value="1"/>
</dbReference>
<comment type="caution">
    <text evidence="11">The sequence shown here is derived from an EMBL/GenBank/DDBJ whole genome shotgun (WGS) entry which is preliminary data.</text>
</comment>
<organism evidence="11 12">
    <name type="scientific">Hoeflea olei</name>
    <dbReference type="NCBI Taxonomy" id="1480615"/>
    <lineage>
        <taxon>Bacteria</taxon>
        <taxon>Pseudomonadati</taxon>
        <taxon>Pseudomonadota</taxon>
        <taxon>Alphaproteobacteria</taxon>
        <taxon>Hyphomicrobiales</taxon>
        <taxon>Rhizobiaceae</taxon>
        <taxon>Hoeflea</taxon>
    </lineage>
</organism>
<dbReference type="PANTHER" id="PTHR45825">
    <property type="entry name" value="GRANULE-BOUND STARCH SYNTHASE 1, CHLOROPLASTIC/AMYLOPLASTIC"/>
    <property type="match status" value="1"/>
</dbReference>
<keyword evidence="5 8" id="KW-0328">Glycosyltransferase</keyword>
<dbReference type="EC" id="2.4.1.21" evidence="8"/>
<dbReference type="Proteomes" id="UP000094795">
    <property type="component" value="Unassembled WGS sequence"/>
</dbReference>
<dbReference type="CDD" id="cd03791">
    <property type="entry name" value="GT5_Glycogen_synthase_DULL1-like"/>
    <property type="match status" value="1"/>
</dbReference>
<comment type="pathway">
    <text evidence="3 8">Glycan biosynthesis; glycogen biosynthesis.</text>
</comment>
<comment type="similarity">
    <text evidence="4 8">Belongs to the glycosyltransferase 1 family. Bacterial/plant glycogen synthase subfamily.</text>
</comment>
<evidence type="ECO:0000256" key="2">
    <source>
        <dbReference type="ARBA" id="ARBA00002764"/>
    </source>
</evidence>
<keyword evidence="7 8" id="KW-0320">Glycogen biosynthesis</keyword>
<evidence type="ECO:0000259" key="10">
    <source>
        <dbReference type="Pfam" id="PF08323"/>
    </source>
</evidence>
<evidence type="ECO:0000313" key="12">
    <source>
        <dbReference type="Proteomes" id="UP000094795"/>
    </source>
</evidence>
<evidence type="ECO:0000256" key="4">
    <source>
        <dbReference type="ARBA" id="ARBA00010281"/>
    </source>
</evidence>
<dbReference type="SUPFAM" id="SSF53756">
    <property type="entry name" value="UDP-Glycosyltransferase/glycogen phosphorylase"/>
    <property type="match status" value="1"/>
</dbReference>